<dbReference type="Proteomes" id="UP001054945">
    <property type="component" value="Unassembled WGS sequence"/>
</dbReference>
<keyword evidence="2" id="KW-1185">Reference proteome</keyword>
<dbReference type="PROSITE" id="PS51257">
    <property type="entry name" value="PROKAR_LIPOPROTEIN"/>
    <property type="match status" value="1"/>
</dbReference>
<comment type="caution">
    <text evidence="1">The sequence shown here is derived from an EMBL/GenBank/DDBJ whole genome shotgun (WGS) entry which is preliminary data.</text>
</comment>
<dbReference type="AlphaFoldDB" id="A0AAV4WH20"/>
<protein>
    <submittedName>
        <fullName evidence="1">Uncharacterized protein</fullName>
    </submittedName>
</protein>
<dbReference type="EMBL" id="BPLR01016173">
    <property type="protein sequence ID" value="GIY81836.1"/>
    <property type="molecule type" value="Genomic_DNA"/>
</dbReference>
<reference evidence="1 2" key="1">
    <citation type="submission" date="2021-06" db="EMBL/GenBank/DDBJ databases">
        <title>Caerostris extrusa draft genome.</title>
        <authorList>
            <person name="Kono N."/>
            <person name="Arakawa K."/>
        </authorList>
    </citation>
    <scope>NUCLEOTIDE SEQUENCE [LARGE SCALE GENOMIC DNA]</scope>
</reference>
<accession>A0AAV4WH20</accession>
<gene>
    <name evidence="1" type="ORF">CEXT_779631</name>
</gene>
<evidence type="ECO:0000313" key="1">
    <source>
        <dbReference type="EMBL" id="GIY81836.1"/>
    </source>
</evidence>
<evidence type="ECO:0000313" key="2">
    <source>
        <dbReference type="Proteomes" id="UP001054945"/>
    </source>
</evidence>
<sequence>MANDKLSDGIRKFAADAESRSIVISSSASIGCLVLLPSKTVPFPSLAIIIHIRSRIYVRRQVAAVRVSPPSKIRKADKEDTRNYESNFNMSIVLPKAEEWLKQYQDEWNVGKKSIGMDGSRLIGVHDRKIVKLINDKTDLNLRVLVGFVCS</sequence>
<name>A0AAV4WH20_CAEEX</name>
<organism evidence="1 2">
    <name type="scientific">Caerostris extrusa</name>
    <name type="common">Bark spider</name>
    <name type="synonym">Caerostris bankana</name>
    <dbReference type="NCBI Taxonomy" id="172846"/>
    <lineage>
        <taxon>Eukaryota</taxon>
        <taxon>Metazoa</taxon>
        <taxon>Ecdysozoa</taxon>
        <taxon>Arthropoda</taxon>
        <taxon>Chelicerata</taxon>
        <taxon>Arachnida</taxon>
        <taxon>Araneae</taxon>
        <taxon>Araneomorphae</taxon>
        <taxon>Entelegynae</taxon>
        <taxon>Araneoidea</taxon>
        <taxon>Araneidae</taxon>
        <taxon>Caerostris</taxon>
    </lineage>
</organism>
<proteinExistence type="predicted"/>